<sequence>MLFKFFYGRSLLLKMILAITSLLGVVGYMNMPRNMYPDVERPQVMVITQLPGASALTVAQKLSRPIEQEMYALSHIRDVQTTNKNEVSIVRAEFNYEKGLDAALLDVNNALSRVRGKLPPEVPPSSVYAVGGFTSPVMVLALSPKAGAGLTLAQVRLLAENDIRTALVTQPAIANVEIFGGYEPAVRVEFDPLKLARYRISQAQLQDLIGKLNRDWPLGTAQGKDSSLTLTIYGERANVEGLRLLPLIHGLTLGDVAELSLDHAERFSAYHGNGKQAIAVAVMRAPGGAVQATINDIEAQLPGLKARYPNIEFSVADTQGELIQTSNANMVEALRDAIIFTSVVILFFLGNWRAVMTALVSIPLVFLFTLAILWLAGKELNILVMTGIILALGMLVDDAVVVLENIERHLGELHEDVQTAIRRGTEEVLFPVFVGTLATAVVIAPLMFVGDFSQQIFKHLILAVVIAVFTSYFVAVTFIPRLSAFWYRNGLPPKNRLELFMGRLYQRTVAPGAGLYAGALRFAFNGGFFRRLILVIPAFMLLVFSFKTIIPLIGRDALPPMDTGIVRVHVKFGANEPVNVAEERLKAFEARLMQDKRVQRVSTIFGSEAGVISLGSGQLPAEATFSITYVNRLERAESSWQIEADLRSQLAALPGVTIADAFDSGATALSTIKAPVDIRLTAEDWRLLPAAAERVKAALQTVPGLSSVSVSWDANTTEANLVLNEDKLRTLGLTPDAVLAQLPLKGAAVASMSKLPTVNTIPVRSYFSEPYRSNPATLSLLPIPLPDGGTVSLGEISYIVNQPGLSLLTTNGNRYSLDVLGYRNTAPISKLSENSLAAAQKVLPPGVEASDKGDNAAAADSSKRMLTGLGMGVLLLFGVLAPAYGSVALALLSILILPLSAIGAVWGLLAFNKALALPAILGIVLLFSIIIKNSILMVDFIQERRREGSGAFEAAMESIRLRYRPILMTAFGTIAGMIPIAMQRAVGLERLSPLADAAIGGLLLGTVLSLFYLPMFYVWVTEKKR</sequence>
<protein>
    <submittedName>
        <fullName evidence="2">RND efflux system multidrug efflux transporter</fullName>
    </submittedName>
</protein>
<feature type="transmembrane region" description="Helical" evidence="1">
    <location>
        <begin position="915"/>
        <end position="936"/>
    </location>
</feature>
<dbReference type="RefSeq" id="WP_009205801.1">
    <property type="nucleotide sequence ID" value="NC_022357.1"/>
</dbReference>
<dbReference type="GO" id="GO:0042910">
    <property type="term" value="F:xenobiotic transmembrane transporter activity"/>
    <property type="evidence" value="ECO:0007669"/>
    <property type="project" value="TreeGrafter"/>
</dbReference>
<dbReference type="OrthoDB" id="9177212at2"/>
<feature type="transmembrane region" description="Helical" evidence="1">
    <location>
        <begin position="889"/>
        <end position="909"/>
    </location>
</feature>
<evidence type="ECO:0000313" key="2">
    <source>
        <dbReference type="EMBL" id="BAN35244.1"/>
    </source>
</evidence>
<dbReference type="Proteomes" id="UP000015559">
    <property type="component" value="Chromosome"/>
</dbReference>
<feature type="transmembrane region" description="Helical" evidence="1">
    <location>
        <begin position="998"/>
        <end position="1020"/>
    </location>
</feature>
<proteinExistence type="predicted"/>
<dbReference type="SUPFAM" id="SSF82714">
    <property type="entry name" value="Multidrug efflux transporter AcrB TolC docking domain, DN and DC subdomains"/>
    <property type="match status" value="2"/>
</dbReference>
<dbReference type="Gene3D" id="3.30.2090.10">
    <property type="entry name" value="Multidrug efflux transporter AcrB TolC docking domain, DN and DC subdomains"/>
    <property type="match status" value="2"/>
</dbReference>
<dbReference type="HOGENOM" id="CLU_002755_1_2_4"/>
<keyword evidence="1" id="KW-1133">Transmembrane helix</keyword>
<dbReference type="PRINTS" id="PR00702">
    <property type="entry name" value="ACRIFLAVINRP"/>
</dbReference>
<feature type="transmembrane region" description="Helical" evidence="1">
    <location>
        <begin position="531"/>
        <end position="553"/>
    </location>
</feature>
<keyword evidence="1" id="KW-0812">Transmembrane</keyword>
<dbReference type="InterPro" id="IPR027463">
    <property type="entry name" value="AcrB_DN_DC_subdom"/>
</dbReference>
<dbReference type="SUPFAM" id="SSF82866">
    <property type="entry name" value="Multidrug efflux transporter AcrB transmembrane domain"/>
    <property type="match status" value="2"/>
</dbReference>
<name>S6AKY8_SULDS</name>
<dbReference type="PANTHER" id="PTHR32063">
    <property type="match status" value="1"/>
</dbReference>
<keyword evidence="1" id="KW-0472">Membrane</keyword>
<feature type="transmembrane region" description="Helical" evidence="1">
    <location>
        <begin position="460"/>
        <end position="484"/>
    </location>
</feature>
<dbReference type="eggNOG" id="COG0841">
    <property type="taxonomic scope" value="Bacteria"/>
</dbReference>
<dbReference type="Gene3D" id="3.30.70.1440">
    <property type="entry name" value="Multidrug efflux transporter AcrB pore domain"/>
    <property type="match status" value="1"/>
</dbReference>
<accession>S6AKY8</accession>
<dbReference type="Gene3D" id="3.30.70.1320">
    <property type="entry name" value="Multidrug efflux transporter AcrB pore domain like"/>
    <property type="match status" value="1"/>
</dbReference>
<dbReference type="STRING" id="1163617.SCD_n01421"/>
<dbReference type="InterPro" id="IPR001036">
    <property type="entry name" value="Acrflvin-R"/>
</dbReference>
<dbReference type="GO" id="GO:0005886">
    <property type="term" value="C:plasma membrane"/>
    <property type="evidence" value="ECO:0007669"/>
    <property type="project" value="TreeGrafter"/>
</dbReference>
<keyword evidence="3" id="KW-1185">Reference proteome</keyword>
<evidence type="ECO:0000256" key="1">
    <source>
        <dbReference type="SAM" id="Phobius"/>
    </source>
</evidence>
<dbReference type="PANTHER" id="PTHR32063:SF0">
    <property type="entry name" value="SWARMING MOTILITY PROTEIN SWRC"/>
    <property type="match status" value="1"/>
</dbReference>
<evidence type="ECO:0000313" key="3">
    <source>
        <dbReference type="Proteomes" id="UP000015559"/>
    </source>
</evidence>
<dbReference type="EMBL" id="AP013066">
    <property type="protein sequence ID" value="BAN35244.1"/>
    <property type="molecule type" value="Genomic_DNA"/>
</dbReference>
<dbReference type="KEGG" id="sdr:SCD_n01421"/>
<dbReference type="Gene3D" id="1.20.1640.10">
    <property type="entry name" value="Multidrug efflux transporter AcrB transmembrane domain"/>
    <property type="match status" value="2"/>
</dbReference>
<gene>
    <name evidence="2" type="ORF">SCD_n01421</name>
</gene>
<dbReference type="SUPFAM" id="SSF82693">
    <property type="entry name" value="Multidrug efflux transporter AcrB pore domain, PN1, PN2, PC1 and PC2 subdomains"/>
    <property type="match status" value="2"/>
</dbReference>
<reference evidence="2 3" key="1">
    <citation type="journal article" date="2012" name="Appl. Environ. Microbiol.">
        <title>Draft genome sequence of a psychrotolerant sulfur-oxidizing bacterium, Sulfuricella denitrificans skB26, and proteomic insights into cold adaptation.</title>
        <authorList>
            <person name="Watanabe T."/>
            <person name="Kojima H."/>
            <person name="Fukui M."/>
        </authorList>
    </citation>
    <scope>NUCLEOTIDE SEQUENCE [LARGE SCALE GENOMIC DNA]</scope>
    <source>
        <strain evidence="3">skB26</strain>
    </source>
</reference>
<dbReference type="Gene3D" id="3.30.70.1430">
    <property type="entry name" value="Multidrug efflux transporter AcrB pore domain"/>
    <property type="match status" value="2"/>
</dbReference>
<feature type="transmembrane region" description="Helical" evidence="1">
    <location>
        <begin position="966"/>
        <end position="986"/>
    </location>
</feature>
<feature type="transmembrane region" description="Helical" evidence="1">
    <location>
        <begin position="428"/>
        <end position="448"/>
    </location>
</feature>
<organism evidence="2 3">
    <name type="scientific">Sulfuricella denitrificans (strain DSM 22764 / NBRC 105220 / skB26)</name>
    <dbReference type="NCBI Taxonomy" id="1163617"/>
    <lineage>
        <taxon>Bacteria</taxon>
        <taxon>Pseudomonadati</taxon>
        <taxon>Pseudomonadota</taxon>
        <taxon>Betaproteobacteria</taxon>
        <taxon>Nitrosomonadales</taxon>
        <taxon>Sulfuricellaceae</taxon>
        <taxon>Sulfuricella</taxon>
    </lineage>
</organism>
<feature type="transmembrane region" description="Helical" evidence="1">
    <location>
        <begin position="12"/>
        <end position="31"/>
    </location>
</feature>
<feature type="transmembrane region" description="Helical" evidence="1">
    <location>
        <begin position="355"/>
        <end position="375"/>
    </location>
</feature>
<dbReference type="Pfam" id="PF00873">
    <property type="entry name" value="ACR_tran"/>
    <property type="match status" value="1"/>
</dbReference>
<feature type="transmembrane region" description="Helical" evidence="1">
    <location>
        <begin position="865"/>
        <end position="884"/>
    </location>
</feature>
<dbReference type="AlphaFoldDB" id="S6AKY8"/>